<gene>
    <name evidence="2" type="ORF">SCLTRI_LOCUS9255</name>
</gene>
<evidence type="ECO:0000313" key="2">
    <source>
        <dbReference type="EMBL" id="CAD6449844.1"/>
    </source>
</evidence>
<keyword evidence="3" id="KW-1185">Reference proteome</keyword>
<proteinExistence type="predicted"/>
<protein>
    <submittedName>
        <fullName evidence="2">Dbbfaaa8-8ed8-4ffa-ad6e-37067b1c61ae-CDS</fullName>
    </submittedName>
</protein>
<sequence length="214" mass="23101">MPYTAPPTSKISIFSPNDFTDIDLHSDEVPKEQVSTKQNPQFDKASKKTARRCYLIPIGILIVIIAILAGFIAFLLNNPGVIGKPCPVPANFNEPATLVHTRTIIRTGSLNTTKTTTQTANKTPLTSQATGMASGIDPVAVATCLGVLENACAMKNSSTTFGECDPLFEFFYCDLTDMRVFRGAMEPDADGSSPVCQPMKRFCSKATTLNKKSV</sequence>
<keyword evidence="1" id="KW-0812">Transmembrane</keyword>
<keyword evidence="1" id="KW-0472">Membrane</keyword>
<accession>A0A8H2ZX78</accession>
<keyword evidence="1" id="KW-1133">Transmembrane helix</keyword>
<organism evidence="2 3">
    <name type="scientific">Sclerotinia trifoliorum</name>
    <dbReference type="NCBI Taxonomy" id="28548"/>
    <lineage>
        <taxon>Eukaryota</taxon>
        <taxon>Fungi</taxon>
        <taxon>Dikarya</taxon>
        <taxon>Ascomycota</taxon>
        <taxon>Pezizomycotina</taxon>
        <taxon>Leotiomycetes</taxon>
        <taxon>Helotiales</taxon>
        <taxon>Sclerotiniaceae</taxon>
        <taxon>Sclerotinia</taxon>
    </lineage>
</organism>
<evidence type="ECO:0000256" key="1">
    <source>
        <dbReference type="SAM" id="Phobius"/>
    </source>
</evidence>
<dbReference type="EMBL" id="CAJHIA010000034">
    <property type="protein sequence ID" value="CAD6449844.1"/>
    <property type="molecule type" value="Genomic_DNA"/>
</dbReference>
<name>A0A8H2ZX78_9HELO</name>
<feature type="transmembrane region" description="Helical" evidence="1">
    <location>
        <begin position="54"/>
        <end position="76"/>
    </location>
</feature>
<reference evidence="2" key="1">
    <citation type="submission" date="2020-10" db="EMBL/GenBank/DDBJ databases">
        <authorList>
            <person name="Kusch S."/>
        </authorList>
    </citation>
    <scope>NUCLEOTIDE SEQUENCE</scope>
    <source>
        <strain evidence="2">SwB9</strain>
    </source>
</reference>
<dbReference type="OrthoDB" id="3533870at2759"/>
<comment type="caution">
    <text evidence="2">The sequence shown here is derived from an EMBL/GenBank/DDBJ whole genome shotgun (WGS) entry which is preliminary data.</text>
</comment>
<evidence type="ECO:0000313" key="3">
    <source>
        <dbReference type="Proteomes" id="UP000624404"/>
    </source>
</evidence>
<dbReference type="Proteomes" id="UP000624404">
    <property type="component" value="Unassembled WGS sequence"/>
</dbReference>
<dbReference type="AlphaFoldDB" id="A0A8H2ZX78"/>